<feature type="transmembrane region" description="Helical" evidence="3">
    <location>
        <begin position="1076"/>
        <end position="1100"/>
    </location>
</feature>
<dbReference type="InterPro" id="IPR036736">
    <property type="entry name" value="ACP-like_sf"/>
</dbReference>
<keyword evidence="3" id="KW-0812">Transmembrane</keyword>
<proteinExistence type="predicted"/>
<feature type="transmembrane region" description="Helical" evidence="3">
    <location>
        <begin position="834"/>
        <end position="858"/>
    </location>
</feature>
<dbReference type="PROSITE" id="PS00455">
    <property type="entry name" value="AMP_BINDING"/>
    <property type="match status" value="1"/>
</dbReference>
<dbReference type="SUPFAM" id="SSF51161">
    <property type="entry name" value="Trimeric LpxA-like enzymes"/>
    <property type="match status" value="3"/>
</dbReference>
<evidence type="ECO:0000256" key="2">
    <source>
        <dbReference type="ARBA" id="ARBA00022553"/>
    </source>
</evidence>
<dbReference type="Pfam" id="PF00501">
    <property type="entry name" value="AMP-binding"/>
    <property type="match status" value="1"/>
</dbReference>
<dbReference type="PANTHER" id="PTHR45527">
    <property type="entry name" value="NONRIBOSOMAL PEPTIDE SYNTHETASE"/>
    <property type="match status" value="1"/>
</dbReference>
<dbReference type="Proteomes" id="UP000320876">
    <property type="component" value="Unassembled WGS sequence"/>
</dbReference>
<dbReference type="PROSITE" id="PS00012">
    <property type="entry name" value="PHOSPHOPANTETHEINE"/>
    <property type="match status" value="1"/>
</dbReference>
<name>A0A542DMM0_AMYCI</name>
<keyword evidence="3" id="KW-1133">Transmembrane helix</keyword>
<dbReference type="Gene3D" id="2.160.10.10">
    <property type="entry name" value="Hexapeptide repeat proteins"/>
    <property type="match status" value="3"/>
</dbReference>
<dbReference type="PANTHER" id="PTHR45527:SF1">
    <property type="entry name" value="FATTY ACID SYNTHASE"/>
    <property type="match status" value="1"/>
</dbReference>
<keyword evidence="6" id="KW-1185">Reference proteome</keyword>
<reference evidence="5 6" key="1">
    <citation type="submission" date="2019-06" db="EMBL/GenBank/DDBJ databases">
        <title>Sequencing the genomes of 1000 actinobacteria strains.</title>
        <authorList>
            <person name="Klenk H.-P."/>
        </authorList>
    </citation>
    <scope>NUCLEOTIDE SEQUENCE [LARGE SCALE GENOMIC DNA]</scope>
    <source>
        <strain evidence="5 6">DSM 45679</strain>
    </source>
</reference>
<evidence type="ECO:0000313" key="6">
    <source>
        <dbReference type="Proteomes" id="UP000320876"/>
    </source>
</evidence>
<dbReference type="InterPro" id="IPR010071">
    <property type="entry name" value="AA_adenyl_dom"/>
</dbReference>
<dbReference type="GO" id="GO:0043041">
    <property type="term" value="P:amino acid activation for nonribosomal peptide biosynthetic process"/>
    <property type="evidence" value="ECO:0007669"/>
    <property type="project" value="TreeGrafter"/>
</dbReference>
<accession>A0A542DMM0</accession>
<evidence type="ECO:0000259" key="4">
    <source>
        <dbReference type="PROSITE" id="PS50075"/>
    </source>
</evidence>
<dbReference type="InterPro" id="IPR012728">
    <property type="entry name" value="Pls/PosA_C"/>
</dbReference>
<evidence type="ECO:0000313" key="5">
    <source>
        <dbReference type="EMBL" id="TQJ04342.1"/>
    </source>
</evidence>
<dbReference type="FunFam" id="3.40.50.12780:FF:000012">
    <property type="entry name" value="Non-ribosomal peptide synthetase"/>
    <property type="match status" value="1"/>
</dbReference>
<dbReference type="InterPro" id="IPR011004">
    <property type="entry name" value="Trimer_LpxA-like_sf"/>
</dbReference>
<dbReference type="Gene3D" id="1.10.1200.10">
    <property type="entry name" value="ACP-like"/>
    <property type="match status" value="1"/>
</dbReference>
<dbReference type="InterPro" id="IPR006162">
    <property type="entry name" value="Ppantetheine_attach_site"/>
</dbReference>
<dbReference type="InterPro" id="IPR042099">
    <property type="entry name" value="ANL_N_sf"/>
</dbReference>
<dbReference type="InterPro" id="IPR009081">
    <property type="entry name" value="PP-bd_ACP"/>
</dbReference>
<dbReference type="InterPro" id="IPR045851">
    <property type="entry name" value="AMP-bd_C_sf"/>
</dbReference>
<evidence type="ECO:0000256" key="1">
    <source>
        <dbReference type="ARBA" id="ARBA00022450"/>
    </source>
</evidence>
<dbReference type="PROSITE" id="PS50075">
    <property type="entry name" value="CARRIER"/>
    <property type="match status" value="1"/>
</dbReference>
<dbReference type="OrthoDB" id="2472181at2"/>
<dbReference type="GO" id="GO:0044550">
    <property type="term" value="P:secondary metabolite biosynthetic process"/>
    <property type="evidence" value="ECO:0007669"/>
    <property type="project" value="TreeGrafter"/>
</dbReference>
<dbReference type="EMBL" id="VFML01000001">
    <property type="protein sequence ID" value="TQJ04342.1"/>
    <property type="molecule type" value="Genomic_DNA"/>
</dbReference>
<dbReference type="Gene3D" id="3.40.50.12780">
    <property type="entry name" value="N-terminal domain of ligase-like"/>
    <property type="match status" value="1"/>
</dbReference>
<feature type="transmembrane region" description="Helical" evidence="3">
    <location>
        <begin position="1106"/>
        <end position="1131"/>
    </location>
</feature>
<dbReference type="GO" id="GO:0031177">
    <property type="term" value="F:phosphopantetheine binding"/>
    <property type="evidence" value="ECO:0007669"/>
    <property type="project" value="TreeGrafter"/>
</dbReference>
<evidence type="ECO:0000256" key="3">
    <source>
        <dbReference type="SAM" id="Phobius"/>
    </source>
</evidence>
<dbReference type="NCBIfam" id="TIGR01733">
    <property type="entry name" value="AA-adenyl-dom"/>
    <property type="match status" value="1"/>
</dbReference>
<keyword evidence="2" id="KW-0597">Phosphoprotein</keyword>
<dbReference type="RefSeq" id="WP_142000029.1">
    <property type="nucleotide sequence ID" value="NZ_VFML01000001.1"/>
</dbReference>
<organism evidence="5 6">
    <name type="scientific">Amycolatopsis cihanbeyliensis</name>
    <dbReference type="NCBI Taxonomy" id="1128664"/>
    <lineage>
        <taxon>Bacteria</taxon>
        <taxon>Bacillati</taxon>
        <taxon>Actinomycetota</taxon>
        <taxon>Actinomycetes</taxon>
        <taxon>Pseudonocardiales</taxon>
        <taxon>Pseudonocardiaceae</taxon>
        <taxon>Amycolatopsis</taxon>
    </lineage>
</organism>
<keyword evidence="3" id="KW-0472">Membrane</keyword>
<keyword evidence="1" id="KW-0596">Phosphopantetheine</keyword>
<dbReference type="Pfam" id="PF00550">
    <property type="entry name" value="PP-binding"/>
    <property type="match status" value="1"/>
</dbReference>
<gene>
    <name evidence="5" type="ORF">FB471_4130</name>
</gene>
<dbReference type="InterPro" id="IPR000873">
    <property type="entry name" value="AMP-dep_synth/lig_dom"/>
</dbReference>
<dbReference type="SUPFAM" id="SSF47336">
    <property type="entry name" value="ACP-like"/>
    <property type="match status" value="1"/>
</dbReference>
<dbReference type="SUPFAM" id="SSF56801">
    <property type="entry name" value="Acetyl-CoA synthetase-like"/>
    <property type="match status" value="1"/>
</dbReference>
<feature type="transmembrane region" description="Helical" evidence="3">
    <location>
        <begin position="870"/>
        <end position="892"/>
    </location>
</feature>
<dbReference type="NCBIfam" id="TIGR02353">
    <property type="entry name" value="NRPS_term_dom"/>
    <property type="match status" value="1"/>
</dbReference>
<dbReference type="FunFam" id="3.40.50.980:FF:000001">
    <property type="entry name" value="Non-ribosomal peptide synthetase"/>
    <property type="match status" value="1"/>
</dbReference>
<protein>
    <submittedName>
        <fullName evidence="5">Non-ribosomal peptide synthetase-like protein</fullName>
    </submittedName>
</protein>
<dbReference type="Gene3D" id="3.30.300.30">
    <property type="match status" value="1"/>
</dbReference>
<dbReference type="CDD" id="cd05930">
    <property type="entry name" value="A_NRPS"/>
    <property type="match status" value="1"/>
</dbReference>
<feature type="domain" description="Carrier" evidence="4">
    <location>
        <begin position="502"/>
        <end position="581"/>
    </location>
</feature>
<dbReference type="InterPro" id="IPR020845">
    <property type="entry name" value="AMP-binding_CS"/>
</dbReference>
<sequence length="1307" mass="136738">MTTVAGRDLRGLREVFEATRDARPEAVALECGASRLTYAELDVRANRLAHYLATTGVRPGGRVGIQLPRSVHAYVALLAVVKAGAVFVPIDPEAPPERVAFIAGDAALSALLCAEAPARTPHCAVLRMAEIEQLAAGFPPWRPAPEPVPDPAAYVIYTSGSTGRPKGVEVAQSGIVHFLEVATPIYRVGPGDRVYQGMTLAFDFSIEEIWPTWAVGATLVAGPEGEGRFGAGLAAFLAEQRITVLYCVPTVLATLEVELPALTTLVVGGEACPAELVRRWSRPGRRMLNTYGPTETTVTATWAELCPGRPVSIGRPLPGYRVEILDEWLRPVPDGTVGEICVGGPGVARGYLNRPELTAERFRRTGRGDRIYRTGDQGRVLPDGEIAFLGRADSEVKVRGHRVDLQEIESLLLADGAVTGAAARVLTGGIELAGYVTTASAPADLPARLRERLRRSLPGYLVPSHLEVLDTLPLLPSGKVDRGALPAPGSGRVVTGREPVHPPATPGERALAAVWAEELDLAPDRLSVTADFFADLGGHSLLATTVVGRLRAEGVAPGLSVAALYARPTIRGLAGTIEQQNGPKRTTRADRPVPRPGAVARAGLAQLAGRLVLLLLLGAPVAAVVAARGGAPDATVLWQGELVALASLLPARLVLPVLGVRLLGAGLRPGRYPLWGGTHLRVWLIGQLLALAPLRSLGGSPLLGPYLRALGATVGAGSQLGTAGVTLPSLTEIGAGAAVGYGARLETARVADGVLTLGRVRLGAGAFVGAGALLAPGSRVGAGGQLAEHSLLAAGESVPPGQRWAGSPAARADQDPVLAALDRLPPAPRWPARLLLGFAASWLAVELLVFAATVPGLLLVCRALPGGAGAGLLAALAAGPLFVLTGCLLVLAGKYAVLPRTPTGVLPARSGLGLRKYVSDKLLETSLVTTPTLYATLYTVGWLRALGARIGPRSEVSTVSHVDPDLLRLGTECFLADQAMVGPAVHHRGYLVLGHTTVDRRSFLGNAALARSGSVLGPGSLVGAHSLAPRRTPAGTSWLGSPPIRLPRRQRSEHFPEELTFRPAPFRVAGRLAIEFLRVVLPATLFAAAALGGFLALLAAGRSRGTLAAVLLAPLLVVTFGLAVVLVVVCLKWMVVGRYRPRVEPLWGTFVRRSELITGLYEAAAVPALLGGLAGTPLLPVLLRLFGARIGSRVWLASTFLTEFDLVRIGDDAAVGPASSLQTHLFEDRVMKMSDVTVAEGASVGPRSVVLYDAVVGAGANLDALSLAMKGERLEPGTEWRGIPCQAVLSETPACPWHAPVRRRSGR</sequence>
<dbReference type="GO" id="GO:0005737">
    <property type="term" value="C:cytoplasm"/>
    <property type="evidence" value="ECO:0007669"/>
    <property type="project" value="TreeGrafter"/>
</dbReference>
<comment type="caution">
    <text evidence="5">The sequence shown here is derived from an EMBL/GenBank/DDBJ whole genome shotgun (WGS) entry which is preliminary data.</text>
</comment>